<dbReference type="AlphaFoldDB" id="A0A922KZS2"/>
<proteinExistence type="predicted"/>
<comment type="caution">
    <text evidence="1">The sequence shown here is derived from an EMBL/GenBank/DDBJ whole genome shotgun (WGS) entry which is preliminary data.</text>
</comment>
<reference evidence="1" key="2">
    <citation type="journal article" date="2022" name="Res Sq">
        <title>Comparative Genomics Reveals Insights into the Divergent Evolution of Astigmatic Mites and Household Pest Adaptations.</title>
        <authorList>
            <person name="Xiong Q."/>
            <person name="Wan A.T.-Y."/>
            <person name="Liu X.-Y."/>
            <person name="Fung C.S.-H."/>
            <person name="Xiao X."/>
            <person name="Malainual N."/>
            <person name="Hou J."/>
            <person name="Wang L."/>
            <person name="Wang M."/>
            <person name="Yang K."/>
            <person name="Cui Y."/>
            <person name="Leung E."/>
            <person name="Nong W."/>
            <person name="Shin S.-K."/>
            <person name="Au S."/>
            <person name="Jeong K.Y."/>
            <person name="Chew F.T."/>
            <person name="Hui J."/>
            <person name="Leung T.F."/>
            <person name="Tungtrongchitr A."/>
            <person name="Zhong N."/>
            <person name="Liu Z."/>
            <person name="Tsui S."/>
        </authorList>
    </citation>
    <scope>NUCLEOTIDE SEQUENCE</scope>
    <source>
        <strain evidence="1">Derf</strain>
        <tissue evidence="1">Whole organism</tissue>
    </source>
</reference>
<gene>
    <name evidence="1" type="ORF">DERF_012129</name>
</gene>
<protein>
    <submittedName>
        <fullName evidence="1">Uncharacterized protein</fullName>
    </submittedName>
</protein>
<sequence>MTNASKYIRFDCIKRKFLVLTLCTRHQTESYIYATRHYFECCASATRHYFECCASATRSCFMTKMYNYERSYYWSHVRHREYMNL</sequence>
<dbReference type="Proteomes" id="UP000790347">
    <property type="component" value="Unassembled WGS sequence"/>
</dbReference>
<organism evidence="1 2">
    <name type="scientific">Dermatophagoides farinae</name>
    <name type="common">American house dust mite</name>
    <dbReference type="NCBI Taxonomy" id="6954"/>
    <lineage>
        <taxon>Eukaryota</taxon>
        <taxon>Metazoa</taxon>
        <taxon>Ecdysozoa</taxon>
        <taxon>Arthropoda</taxon>
        <taxon>Chelicerata</taxon>
        <taxon>Arachnida</taxon>
        <taxon>Acari</taxon>
        <taxon>Acariformes</taxon>
        <taxon>Sarcoptiformes</taxon>
        <taxon>Astigmata</taxon>
        <taxon>Psoroptidia</taxon>
        <taxon>Analgoidea</taxon>
        <taxon>Pyroglyphidae</taxon>
        <taxon>Dermatophagoidinae</taxon>
        <taxon>Dermatophagoides</taxon>
    </lineage>
</organism>
<dbReference type="EMBL" id="ASGP02000006">
    <property type="protein sequence ID" value="KAH9501271.1"/>
    <property type="molecule type" value="Genomic_DNA"/>
</dbReference>
<name>A0A922KZS2_DERFA</name>
<reference evidence="1" key="1">
    <citation type="submission" date="2013-05" db="EMBL/GenBank/DDBJ databases">
        <authorList>
            <person name="Yim A.K.Y."/>
            <person name="Chan T.F."/>
            <person name="Ji K.M."/>
            <person name="Liu X.Y."/>
            <person name="Zhou J.W."/>
            <person name="Li R.Q."/>
            <person name="Yang K.Y."/>
            <person name="Li J."/>
            <person name="Li M."/>
            <person name="Law P.T.W."/>
            <person name="Wu Y.L."/>
            <person name="Cai Z.L."/>
            <person name="Qin H."/>
            <person name="Bao Y."/>
            <person name="Leung R.K.K."/>
            <person name="Ng P.K.S."/>
            <person name="Zou J."/>
            <person name="Zhong X.J."/>
            <person name="Ran P.X."/>
            <person name="Zhong N.S."/>
            <person name="Liu Z.G."/>
            <person name="Tsui S.K.W."/>
        </authorList>
    </citation>
    <scope>NUCLEOTIDE SEQUENCE</scope>
    <source>
        <strain evidence="1">Derf</strain>
        <tissue evidence="1">Whole organism</tissue>
    </source>
</reference>
<evidence type="ECO:0000313" key="2">
    <source>
        <dbReference type="Proteomes" id="UP000790347"/>
    </source>
</evidence>
<evidence type="ECO:0000313" key="1">
    <source>
        <dbReference type="EMBL" id="KAH9501271.1"/>
    </source>
</evidence>
<keyword evidence="2" id="KW-1185">Reference proteome</keyword>
<accession>A0A922KZS2</accession>